<gene>
    <name evidence="1" type="ORF">RRG08_030267</name>
</gene>
<evidence type="ECO:0000313" key="1">
    <source>
        <dbReference type="EMBL" id="KAK3787104.1"/>
    </source>
</evidence>
<name>A0AAE1AFZ6_9GAST</name>
<protein>
    <submittedName>
        <fullName evidence="1">Uncharacterized protein</fullName>
    </submittedName>
</protein>
<proteinExistence type="predicted"/>
<evidence type="ECO:0000313" key="2">
    <source>
        <dbReference type="Proteomes" id="UP001283361"/>
    </source>
</evidence>
<organism evidence="1 2">
    <name type="scientific">Elysia crispata</name>
    <name type="common">lettuce slug</name>
    <dbReference type="NCBI Taxonomy" id="231223"/>
    <lineage>
        <taxon>Eukaryota</taxon>
        <taxon>Metazoa</taxon>
        <taxon>Spiralia</taxon>
        <taxon>Lophotrochozoa</taxon>
        <taxon>Mollusca</taxon>
        <taxon>Gastropoda</taxon>
        <taxon>Heterobranchia</taxon>
        <taxon>Euthyneura</taxon>
        <taxon>Panpulmonata</taxon>
        <taxon>Sacoglossa</taxon>
        <taxon>Placobranchoidea</taxon>
        <taxon>Plakobranchidae</taxon>
        <taxon>Elysia</taxon>
    </lineage>
</organism>
<dbReference type="AlphaFoldDB" id="A0AAE1AFZ6"/>
<reference evidence="1" key="1">
    <citation type="journal article" date="2023" name="G3 (Bethesda)">
        <title>A reference genome for the long-term kleptoplast-retaining sea slug Elysia crispata morphotype clarki.</title>
        <authorList>
            <person name="Eastman K.E."/>
            <person name="Pendleton A.L."/>
            <person name="Shaikh M.A."/>
            <person name="Suttiyut T."/>
            <person name="Ogas R."/>
            <person name="Tomko P."/>
            <person name="Gavelis G."/>
            <person name="Widhalm J.R."/>
            <person name="Wisecaver J.H."/>
        </authorList>
    </citation>
    <scope>NUCLEOTIDE SEQUENCE</scope>
    <source>
        <strain evidence="1">ECLA1</strain>
    </source>
</reference>
<dbReference type="Proteomes" id="UP001283361">
    <property type="component" value="Unassembled WGS sequence"/>
</dbReference>
<dbReference type="EMBL" id="JAWDGP010001900">
    <property type="protein sequence ID" value="KAK3787104.1"/>
    <property type="molecule type" value="Genomic_DNA"/>
</dbReference>
<comment type="caution">
    <text evidence="1">The sequence shown here is derived from an EMBL/GenBank/DDBJ whole genome shotgun (WGS) entry which is preliminary data.</text>
</comment>
<keyword evidence="2" id="KW-1185">Reference proteome</keyword>
<accession>A0AAE1AFZ6</accession>
<sequence length="323" mass="37174">MVCDNDTFVNLHEPLRPIPDCFICDCRPLCSALDTCCPHGSLQPNGTFLREKSESKKLNEFPLYQEQIECLPAPFDVFEYLQIVRCPHNAESFLVADSKEAHFRELCNRDQDKALDLDSLLLYVDVYDGLIFKNKFCALCNGYNIHKSREISWSSVDTGTSDNKIAVPWPLNMKCLHFQELYNITSELDFAEAAYYYPYCSVSYNAAPSTHQPRKCFYNRPENYYAYNSCSEPVLRLCHDLNHRYLTVSGYKNVFCAMCNGTMPILRKMEIISPIGSIEFWNSSPLSLLLGASASARRFKFSEQRECSSKYEWMDEMVGKLPL</sequence>